<feature type="non-terminal residue" evidence="1">
    <location>
        <position position="94"/>
    </location>
</feature>
<dbReference type="AlphaFoldDB" id="A0A1M2V4E9"/>
<comment type="caution">
    <text evidence="1">The sequence shown here is derived from an EMBL/GenBank/DDBJ whole genome shotgun (WGS) entry which is preliminary data.</text>
</comment>
<protein>
    <submittedName>
        <fullName evidence="1">Uncharacterized protein</fullName>
    </submittedName>
</protein>
<sequence>MAALVLAADPLVVNTPAGTPSGRGPVALLIRAIHSHFILQRMNFDGVTEGMVPGPGDHTGTWHTNVPSGTIVFFSVTDATGQTGCSADFVVQPS</sequence>
<organism evidence="1 2">
    <name type="scientific">Trametes pubescens</name>
    <name type="common">White-rot fungus</name>
    <dbReference type="NCBI Taxonomy" id="154538"/>
    <lineage>
        <taxon>Eukaryota</taxon>
        <taxon>Fungi</taxon>
        <taxon>Dikarya</taxon>
        <taxon>Basidiomycota</taxon>
        <taxon>Agaricomycotina</taxon>
        <taxon>Agaricomycetes</taxon>
        <taxon>Polyporales</taxon>
        <taxon>Polyporaceae</taxon>
        <taxon>Trametes</taxon>
    </lineage>
</organism>
<gene>
    <name evidence="1" type="ORF">TRAPUB_6986</name>
</gene>
<dbReference type="OrthoDB" id="3362246at2759"/>
<name>A0A1M2V4E9_TRAPU</name>
<evidence type="ECO:0000313" key="1">
    <source>
        <dbReference type="EMBL" id="OJT02490.1"/>
    </source>
</evidence>
<proteinExistence type="predicted"/>
<dbReference type="Proteomes" id="UP000184267">
    <property type="component" value="Unassembled WGS sequence"/>
</dbReference>
<dbReference type="OMA" id="GTWHTNV"/>
<reference evidence="1 2" key="1">
    <citation type="submission" date="2016-10" db="EMBL/GenBank/DDBJ databases">
        <title>Genome sequence of the basidiomycete white-rot fungus Trametes pubescens.</title>
        <authorList>
            <person name="Makela M.R."/>
            <person name="Granchi Z."/>
            <person name="Peng M."/>
            <person name="De Vries R.P."/>
            <person name="Grigoriev I."/>
            <person name="Riley R."/>
            <person name="Hilden K."/>
        </authorList>
    </citation>
    <scope>NUCLEOTIDE SEQUENCE [LARGE SCALE GENOMIC DNA]</scope>
    <source>
        <strain evidence="1 2">FBCC735</strain>
    </source>
</reference>
<keyword evidence="2" id="KW-1185">Reference proteome</keyword>
<dbReference type="EMBL" id="MNAD01001667">
    <property type="protein sequence ID" value="OJT02490.1"/>
    <property type="molecule type" value="Genomic_DNA"/>
</dbReference>
<evidence type="ECO:0000313" key="2">
    <source>
        <dbReference type="Proteomes" id="UP000184267"/>
    </source>
</evidence>
<accession>A0A1M2V4E9</accession>